<evidence type="ECO:0000313" key="2">
    <source>
        <dbReference type="EMBL" id="OOC55368.1"/>
    </source>
</evidence>
<sequence>MDTVPAAPITERFGRLFDTLDSDHDGFVTWADYRRLVDRYVHGYGLDPQERRAQAIGASYQMLWQELLRHSGVEGERLEREEFVGAMHAASEDRSRFNAAEGVAEAVFDLLDTDGDDRISREEFLRYANALGAEAADAEQRFAGVDTDQDGFISRQEFVLSAREYLFGDDTRSPGGFVFGVL</sequence>
<dbReference type="PANTHER" id="PTHR10827">
    <property type="entry name" value="RETICULOCALBIN"/>
    <property type="match status" value="1"/>
</dbReference>
<evidence type="ECO:0000313" key="3">
    <source>
        <dbReference type="Proteomes" id="UP000189004"/>
    </source>
</evidence>
<dbReference type="Proteomes" id="UP000189004">
    <property type="component" value="Unassembled WGS sequence"/>
</dbReference>
<dbReference type="PANTHER" id="PTHR10827:SF85">
    <property type="entry name" value="CALCIUM-BINDING PROTEIN"/>
    <property type="match status" value="1"/>
</dbReference>
<dbReference type="CDD" id="cd00051">
    <property type="entry name" value="EFh"/>
    <property type="match status" value="1"/>
</dbReference>
<evidence type="ECO:0000259" key="1">
    <source>
        <dbReference type="PROSITE" id="PS50222"/>
    </source>
</evidence>
<gene>
    <name evidence="2" type="ORF">NOSIN_17385</name>
</gene>
<dbReference type="RefSeq" id="WP_236743388.1">
    <property type="nucleotide sequence ID" value="NZ_MCOK01000001.1"/>
</dbReference>
<dbReference type="STRING" id="501010.NOSIN_17385"/>
<dbReference type="SUPFAM" id="SSF47473">
    <property type="entry name" value="EF-hand"/>
    <property type="match status" value="1"/>
</dbReference>
<dbReference type="SMART" id="SM00054">
    <property type="entry name" value="EFh"/>
    <property type="match status" value="3"/>
</dbReference>
<dbReference type="GO" id="GO:0005509">
    <property type="term" value="F:calcium ion binding"/>
    <property type="evidence" value="ECO:0007669"/>
    <property type="project" value="InterPro"/>
</dbReference>
<feature type="domain" description="EF-hand" evidence="1">
    <location>
        <begin position="99"/>
        <end position="134"/>
    </location>
</feature>
<dbReference type="InterPro" id="IPR018247">
    <property type="entry name" value="EF_Hand_1_Ca_BS"/>
</dbReference>
<dbReference type="Gene3D" id="1.10.238.10">
    <property type="entry name" value="EF-hand"/>
    <property type="match status" value="1"/>
</dbReference>
<dbReference type="PROSITE" id="PS50222">
    <property type="entry name" value="EF_HAND_2"/>
    <property type="match status" value="3"/>
</dbReference>
<dbReference type="AlphaFoldDB" id="A0A1V3C404"/>
<feature type="domain" description="EF-hand" evidence="1">
    <location>
        <begin position="136"/>
        <end position="168"/>
    </location>
</feature>
<proteinExistence type="predicted"/>
<dbReference type="InterPro" id="IPR011992">
    <property type="entry name" value="EF-hand-dom_pair"/>
</dbReference>
<comment type="caution">
    <text evidence="2">The sequence shown here is derived from an EMBL/GenBank/DDBJ whole genome shotgun (WGS) entry which is preliminary data.</text>
</comment>
<protein>
    <submittedName>
        <fullName evidence="2">Signal transduction protein</fullName>
    </submittedName>
</protein>
<feature type="domain" description="EF-hand" evidence="1">
    <location>
        <begin position="8"/>
        <end position="43"/>
    </location>
</feature>
<dbReference type="InterPro" id="IPR002048">
    <property type="entry name" value="EF_hand_dom"/>
</dbReference>
<dbReference type="Pfam" id="PF13499">
    <property type="entry name" value="EF-hand_7"/>
    <property type="match status" value="1"/>
</dbReference>
<name>A0A1V3C404_9ACTN</name>
<dbReference type="Pfam" id="PF13202">
    <property type="entry name" value="EF-hand_5"/>
    <property type="match status" value="1"/>
</dbReference>
<reference evidence="3" key="1">
    <citation type="submission" date="2016-08" db="EMBL/GenBank/DDBJ databases">
        <authorList>
            <person name="Tokovenko B."/>
            <person name="Kalinowski J."/>
        </authorList>
    </citation>
    <scope>NUCLEOTIDE SEQUENCE [LARGE SCALE GENOMIC DNA]</scope>
    <source>
        <strain evidence="3">UTMC102</strain>
    </source>
</reference>
<dbReference type="PROSITE" id="PS00018">
    <property type="entry name" value="EF_HAND_1"/>
    <property type="match status" value="3"/>
</dbReference>
<organism evidence="2 3">
    <name type="scientific">Nocardiopsis sinuspersici</name>
    <dbReference type="NCBI Taxonomy" id="501010"/>
    <lineage>
        <taxon>Bacteria</taxon>
        <taxon>Bacillati</taxon>
        <taxon>Actinomycetota</taxon>
        <taxon>Actinomycetes</taxon>
        <taxon>Streptosporangiales</taxon>
        <taxon>Nocardiopsidaceae</taxon>
        <taxon>Nocardiopsis</taxon>
    </lineage>
</organism>
<accession>A0A1V3C404</accession>
<dbReference type="EMBL" id="MCOK01000001">
    <property type="protein sequence ID" value="OOC55368.1"/>
    <property type="molecule type" value="Genomic_DNA"/>
</dbReference>
<keyword evidence="3" id="KW-1185">Reference proteome</keyword>